<reference evidence="16 17" key="1">
    <citation type="submission" date="2015-09" db="EMBL/GenBank/DDBJ databases">
        <title>Draft genome of the parasitic nematode Teladorsagia circumcincta isolate WARC Sus (inbred).</title>
        <authorList>
            <person name="Mitreva M."/>
        </authorList>
    </citation>
    <scope>NUCLEOTIDE SEQUENCE [LARGE SCALE GENOMIC DNA]</scope>
    <source>
        <strain evidence="16 17">S</strain>
    </source>
</reference>
<dbReference type="InterPro" id="IPR026823">
    <property type="entry name" value="cEGF"/>
</dbReference>
<dbReference type="SMART" id="SM00179">
    <property type="entry name" value="EGF_CA"/>
    <property type="match status" value="2"/>
</dbReference>
<keyword evidence="16" id="KW-0449">Lipoprotein</keyword>
<keyword evidence="4" id="KW-0254">Endocytosis</keyword>
<keyword evidence="11 16" id="KW-0675">Receptor</keyword>
<evidence type="ECO:0000256" key="9">
    <source>
        <dbReference type="ARBA" id="ARBA00023136"/>
    </source>
</evidence>
<dbReference type="CDD" id="cd00112">
    <property type="entry name" value="LDLa"/>
    <property type="match status" value="2"/>
</dbReference>
<dbReference type="InterPro" id="IPR023415">
    <property type="entry name" value="LDLR_class-A_CS"/>
</dbReference>
<dbReference type="PROSITE" id="PS01209">
    <property type="entry name" value="LDLRA_1"/>
    <property type="match status" value="3"/>
</dbReference>
<dbReference type="InterPro" id="IPR000742">
    <property type="entry name" value="EGF"/>
</dbReference>
<dbReference type="SUPFAM" id="SSF57424">
    <property type="entry name" value="LDL receptor-like module"/>
    <property type="match status" value="3"/>
</dbReference>
<evidence type="ECO:0000256" key="13">
    <source>
        <dbReference type="PROSITE-ProRule" id="PRU00124"/>
    </source>
</evidence>
<dbReference type="InterPro" id="IPR001881">
    <property type="entry name" value="EGF-like_Ca-bd_dom"/>
</dbReference>
<sequence length="434" mass="48059">CANGRQCISLRNHCDGQNDCEDGSDEDSCLNPSWLCDGENDCGDGSDESAINGCKKSETTRRCPFEQVPCEGSPDVCIPLTELCDGKEQCPGGTDEGGRCARDLCSADRADCTFKCHNSPNGPLCSCPFGEQLVNKTRCEPENECLDASSCSQKCTDEKHGFTCSCEEGYELDADKRTCKVTDGAKDMRVYISNRNRSDIREKKIFSATRNGTNVTTFIGDGLDITEGIALDWVGRNLYWVDSSLNTIEAANLENPSARVLLVHENISQPRGIAVDPRRGLMFWTDWGQNPHIERANMDGTDRRIIVNTKIYWPNTIALDLTTDRVYFADSKLDYIDFVNYDGTGRTQVLSSSKFVQHPHALAIFEDNMYYSDRRLQRLQVYPKYPNGTTGEYPSHTFSKALGVAAVHPALQPKVEKNPCAGSPCSHICLLSST</sequence>
<dbReference type="Gene3D" id="4.10.400.10">
    <property type="entry name" value="Low-density Lipoprotein Receptor"/>
    <property type="match status" value="3"/>
</dbReference>
<dbReference type="InterPro" id="IPR036055">
    <property type="entry name" value="LDL_receptor-like_sf"/>
</dbReference>
<dbReference type="PROSITE" id="PS00599">
    <property type="entry name" value="AA_TRANSFER_CLASS_2"/>
    <property type="match status" value="1"/>
</dbReference>
<dbReference type="SMART" id="SM00181">
    <property type="entry name" value="EGF"/>
    <property type="match status" value="2"/>
</dbReference>
<evidence type="ECO:0000256" key="14">
    <source>
        <dbReference type="PROSITE-ProRule" id="PRU00461"/>
    </source>
</evidence>
<comment type="caution">
    <text evidence="13">Lacks conserved residue(s) required for the propagation of feature annotation.</text>
</comment>
<dbReference type="OrthoDB" id="72419at2759"/>
<dbReference type="InterPro" id="IPR000033">
    <property type="entry name" value="LDLR_classB_rpt"/>
</dbReference>
<evidence type="ECO:0000256" key="12">
    <source>
        <dbReference type="ARBA" id="ARBA00023180"/>
    </source>
</evidence>
<protein>
    <submittedName>
        <fullName evidence="16">Low-density lipoprotein receptor repeat class B</fullName>
    </submittedName>
</protein>
<dbReference type="GO" id="GO:0016324">
    <property type="term" value="C:apical plasma membrane"/>
    <property type="evidence" value="ECO:0007669"/>
    <property type="project" value="TreeGrafter"/>
</dbReference>
<feature type="non-terminal residue" evidence="16">
    <location>
        <position position="434"/>
    </location>
</feature>
<dbReference type="Pfam" id="PF12662">
    <property type="entry name" value="cEGF"/>
    <property type="match status" value="1"/>
</dbReference>
<evidence type="ECO:0000256" key="5">
    <source>
        <dbReference type="ARBA" id="ARBA00022692"/>
    </source>
</evidence>
<dbReference type="InterPro" id="IPR002172">
    <property type="entry name" value="LDrepeatLR_classA_rpt"/>
</dbReference>
<dbReference type="SMART" id="SM00192">
    <property type="entry name" value="LDLa"/>
    <property type="match status" value="2"/>
</dbReference>
<dbReference type="SUPFAM" id="SSF57196">
    <property type="entry name" value="EGF/Laminin"/>
    <property type="match status" value="2"/>
</dbReference>
<keyword evidence="7" id="KW-0677">Repeat</keyword>
<evidence type="ECO:0000256" key="2">
    <source>
        <dbReference type="ARBA" id="ARBA00004479"/>
    </source>
</evidence>
<evidence type="ECO:0000259" key="15">
    <source>
        <dbReference type="PROSITE" id="PS01186"/>
    </source>
</evidence>
<dbReference type="InterPro" id="IPR051221">
    <property type="entry name" value="LDLR-related"/>
</dbReference>
<feature type="repeat" description="LDL-receptor class B" evidence="14">
    <location>
        <begin position="236"/>
        <end position="279"/>
    </location>
</feature>
<dbReference type="SUPFAM" id="SSF63825">
    <property type="entry name" value="YWTD domain"/>
    <property type="match status" value="1"/>
</dbReference>
<dbReference type="PROSITE" id="PS01186">
    <property type="entry name" value="EGF_2"/>
    <property type="match status" value="1"/>
</dbReference>
<organism evidence="16 17">
    <name type="scientific">Teladorsagia circumcincta</name>
    <name type="common">Brown stomach worm</name>
    <name type="synonym">Ostertagia circumcincta</name>
    <dbReference type="NCBI Taxonomy" id="45464"/>
    <lineage>
        <taxon>Eukaryota</taxon>
        <taxon>Metazoa</taxon>
        <taxon>Ecdysozoa</taxon>
        <taxon>Nematoda</taxon>
        <taxon>Chromadorea</taxon>
        <taxon>Rhabditida</taxon>
        <taxon>Rhabditina</taxon>
        <taxon>Rhabditomorpha</taxon>
        <taxon>Strongyloidea</taxon>
        <taxon>Trichostrongylidae</taxon>
        <taxon>Teladorsagia</taxon>
    </lineage>
</organism>
<keyword evidence="9" id="KW-0472">Membrane</keyword>
<evidence type="ECO:0000256" key="8">
    <source>
        <dbReference type="ARBA" id="ARBA00022989"/>
    </source>
</evidence>
<feature type="non-terminal residue" evidence="16">
    <location>
        <position position="1"/>
    </location>
</feature>
<evidence type="ECO:0000256" key="6">
    <source>
        <dbReference type="ARBA" id="ARBA00022729"/>
    </source>
</evidence>
<evidence type="ECO:0000256" key="7">
    <source>
        <dbReference type="ARBA" id="ARBA00022737"/>
    </source>
</evidence>
<dbReference type="FunFam" id="2.10.25.10:FF:000009">
    <property type="entry name" value="Low-density lipoprotein receptor isoform 1"/>
    <property type="match status" value="1"/>
</dbReference>
<keyword evidence="6" id="KW-0732">Signal</keyword>
<dbReference type="GO" id="GO:0012505">
    <property type="term" value="C:endomembrane system"/>
    <property type="evidence" value="ECO:0007669"/>
    <property type="project" value="UniProtKB-SubCell"/>
</dbReference>
<keyword evidence="10" id="KW-1015">Disulfide bond</keyword>
<feature type="domain" description="EGF-like" evidence="15">
    <location>
        <begin position="164"/>
        <end position="179"/>
    </location>
</feature>
<dbReference type="Gene3D" id="2.10.25.10">
    <property type="entry name" value="Laminin"/>
    <property type="match status" value="2"/>
</dbReference>
<evidence type="ECO:0000256" key="11">
    <source>
        <dbReference type="ARBA" id="ARBA00023170"/>
    </source>
</evidence>
<dbReference type="GO" id="GO:0006898">
    <property type="term" value="P:receptor-mediated endocytosis"/>
    <property type="evidence" value="ECO:0007669"/>
    <property type="project" value="TreeGrafter"/>
</dbReference>
<feature type="repeat" description="LDL-receptor class B" evidence="14">
    <location>
        <begin position="280"/>
        <end position="323"/>
    </location>
</feature>
<comment type="subcellular location">
    <subcellularLocation>
        <location evidence="1">Endomembrane system</location>
    </subcellularLocation>
    <subcellularLocation>
        <location evidence="2">Membrane</location>
        <topology evidence="2">Single-pass type I membrane protein</topology>
    </subcellularLocation>
</comment>
<dbReference type="AlphaFoldDB" id="A0A2G9TMI7"/>
<keyword evidence="5" id="KW-0812">Transmembrane</keyword>
<dbReference type="GO" id="GO:0043235">
    <property type="term" value="C:receptor complex"/>
    <property type="evidence" value="ECO:0007669"/>
    <property type="project" value="TreeGrafter"/>
</dbReference>
<evidence type="ECO:0000313" key="16">
    <source>
        <dbReference type="EMBL" id="PIO59157.1"/>
    </source>
</evidence>
<gene>
    <name evidence="16" type="ORF">TELCIR_19388</name>
</gene>
<name>A0A2G9TMI7_TELCI</name>
<evidence type="ECO:0000256" key="10">
    <source>
        <dbReference type="ARBA" id="ARBA00023157"/>
    </source>
</evidence>
<keyword evidence="12" id="KW-0325">Glycoprotein</keyword>
<dbReference type="Proteomes" id="UP000230423">
    <property type="component" value="Unassembled WGS sequence"/>
</dbReference>
<dbReference type="Gene3D" id="2.120.10.30">
    <property type="entry name" value="TolB, C-terminal domain"/>
    <property type="match status" value="1"/>
</dbReference>
<dbReference type="GO" id="GO:0042562">
    <property type="term" value="F:hormone binding"/>
    <property type="evidence" value="ECO:0007669"/>
    <property type="project" value="TreeGrafter"/>
</dbReference>
<accession>A0A2G9TMI7</accession>
<dbReference type="SMART" id="SM00135">
    <property type="entry name" value="LY"/>
    <property type="match status" value="4"/>
</dbReference>
<dbReference type="PANTHER" id="PTHR22722:SF14">
    <property type="entry name" value="MEGALIN, ISOFORM A"/>
    <property type="match status" value="1"/>
</dbReference>
<dbReference type="GO" id="GO:0016740">
    <property type="term" value="F:transferase activity"/>
    <property type="evidence" value="ECO:0007669"/>
    <property type="project" value="InterPro"/>
</dbReference>
<dbReference type="Pfam" id="PF00057">
    <property type="entry name" value="Ldl_recept_a"/>
    <property type="match status" value="1"/>
</dbReference>
<proteinExistence type="predicted"/>
<dbReference type="Pfam" id="PF00058">
    <property type="entry name" value="Ldl_recept_b"/>
    <property type="match status" value="2"/>
</dbReference>
<dbReference type="GO" id="GO:0005509">
    <property type="term" value="F:calcium ion binding"/>
    <property type="evidence" value="ECO:0007669"/>
    <property type="project" value="InterPro"/>
</dbReference>
<dbReference type="PRINTS" id="PR00261">
    <property type="entry name" value="LDLRECEPTOR"/>
</dbReference>
<evidence type="ECO:0000256" key="4">
    <source>
        <dbReference type="ARBA" id="ARBA00022583"/>
    </source>
</evidence>
<dbReference type="PROSITE" id="PS50068">
    <property type="entry name" value="LDLRA_2"/>
    <property type="match status" value="2"/>
</dbReference>
<feature type="repeat" description="LDL-receptor class B" evidence="14">
    <location>
        <begin position="324"/>
        <end position="368"/>
    </location>
</feature>
<evidence type="ECO:0000256" key="3">
    <source>
        <dbReference type="ARBA" id="ARBA00022536"/>
    </source>
</evidence>
<keyword evidence="3" id="KW-0245">EGF-like domain</keyword>
<dbReference type="PROSITE" id="PS51120">
    <property type="entry name" value="LDLRB"/>
    <property type="match status" value="3"/>
</dbReference>
<evidence type="ECO:0000313" key="17">
    <source>
        <dbReference type="Proteomes" id="UP000230423"/>
    </source>
</evidence>
<dbReference type="InterPro" id="IPR001917">
    <property type="entry name" value="Aminotrans_II_pyridoxalP_BS"/>
</dbReference>
<dbReference type="FunFam" id="2.120.10.30:FF:000241">
    <property type="entry name" value="Low-density lipoprotein receptor-related protein 6"/>
    <property type="match status" value="1"/>
</dbReference>
<keyword evidence="8" id="KW-1133">Transmembrane helix</keyword>
<dbReference type="InterPro" id="IPR011042">
    <property type="entry name" value="6-blade_b-propeller_TolB-like"/>
</dbReference>
<keyword evidence="17" id="KW-1185">Reference proteome</keyword>
<dbReference type="EMBL" id="KZ358640">
    <property type="protein sequence ID" value="PIO59157.1"/>
    <property type="molecule type" value="Genomic_DNA"/>
</dbReference>
<dbReference type="PANTHER" id="PTHR22722">
    <property type="entry name" value="LOW-DENSITY LIPOPROTEIN RECEPTOR-RELATED PROTEIN 2-RELATED"/>
    <property type="match status" value="1"/>
</dbReference>
<evidence type="ECO:0000256" key="1">
    <source>
        <dbReference type="ARBA" id="ARBA00004308"/>
    </source>
</evidence>